<accession>A0A645FW30</accession>
<evidence type="ECO:0000313" key="1">
    <source>
        <dbReference type="EMBL" id="MPN17882.1"/>
    </source>
</evidence>
<dbReference type="AlphaFoldDB" id="A0A645FW30"/>
<name>A0A645FW30_9ZZZZ</name>
<proteinExistence type="predicted"/>
<sequence length="110" mass="12048">MRARMRADKHALCIDPRFFCLPLRDSGLCKFQPHATQHHRAKRARIGCGLAADAIPCESSQLIGIGAERQINGSIQQLVPNARAVARGEYIRLAGLHPFVGDDCAVGQFI</sequence>
<gene>
    <name evidence="1" type="ORF">SDC9_165237</name>
</gene>
<protein>
    <submittedName>
        <fullName evidence="1">Uncharacterized protein</fullName>
    </submittedName>
</protein>
<organism evidence="1">
    <name type="scientific">bioreactor metagenome</name>
    <dbReference type="NCBI Taxonomy" id="1076179"/>
    <lineage>
        <taxon>unclassified sequences</taxon>
        <taxon>metagenomes</taxon>
        <taxon>ecological metagenomes</taxon>
    </lineage>
</organism>
<comment type="caution">
    <text evidence="1">The sequence shown here is derived from an EMBL/GenBank/DDBJ whole genome shotgun (WGS) entry which is preliminary data.</text>
</comment>
<dbReference type="EMBL" id="VSSQ01065118">
    <property type="protein sequence ID" value="MPN17882.1"/>
    <property type="molecule type" value="Genomic_DNA"/>
</dbReference>
<reference evidence="1" key="1">
    <citation type="submission" date="2019-08" db="EMBL/GenBank/DDBJ databases">
        <authorList>
            <person name="Kucharzyk K."/>
            <person name="Murdoch R.W."/>
            <person name="Higgins S."/>
            <person name="Loffler F."/>
        </authorList>
    </citation>
    <scope>NUCLEOTIDE SEQUENCE</scope>
</reference>